<dbReference type="EMBL" id="GEDV01001923">
    <property type="protein sequence ID" value="JAP86634.1"/>
    <property type="molecule type" value="Transcribed_RNA"/>
</dbReference>
<keyword evidence="1" id="KW-0472">Membrane</keyword>
<feature type="transmembrane region" description="Helical" evidence="1">
    <location>
        <begin position="47"/>
        <end position="68"/>
    </location>
</feature>
<proteinExistence type="predicted"/>
<sequence>MTSDSQSNAPSDAMSVPHGHYIKPLLAIISLEEREIEQIMASMASPIFSTLVILTVIITLSIICAEGLKCPQGEHRGCGGGSLGDPCVENVCNVEKTFGLICPLKCVHGCVCDRGLYRRLTDKKCVPKSECKS</sequence>
<evidence type="ECO:0000313" key="2">
    <source>
        <dbReference type="EMBL" id="JAP86634.1"/>
    </source>
</evidence>
<accession>A0A131Z5I5</accession>
<dbReference type="InterPro" id="IPR036084">
    <property type="entry name" value="Ser_inhib-like_sf"/>
</dbReference>
<dbReference type="Gene3D" id="2.10.25.10">
    <property type="entry name" value="Laminin"/>
    <property type="match status" value="1"/>
</dbReference>
<name>A0A131Z5I5_RHIAP</name>
<dbReference type="CDD" id="cd19941">
    <property type="entry name" value="TIL"/>
    <property type="match status" value="1"/>
</dbReference>
<reference evidence="2" key="1">
    <citation type="journal article" date="2016" name="Ticks Tick Borne Dis.">
        <title>De novo assembly and annotation of the salivary gland transcriptome of Rhipicephalus appendiculatus male and female ticks during blood feeding.</title>
        <authorList>
            <person name="de Castro M.H."/>
            <person name="de Klerk D."/>
            <person name="Pienaar R."/>
            <person name="Latif A.A."/>
            <person name="Rees D.J."/>
            <person name="Mans B.J."/>
        </authorList>
    </citation>
    <scope>NUCLEOTIDE SEQUENCE</scope>
    <source>
        <tissue evidence="2">Salivary glands</tissue>
    </source>
</reference>
<dbReference type="AlphaFoldDB" id="A0A131Z5I5"/>
<keyword evidence="1" id="KW-0812">Transmembrane</keyword>
<organism evidence="2">
    <name type="scientific">Rhipicephalus appendiculatus</name>
    <name type="common">Brown ear tick</name>
    <dbReference type="NCBI Taxonomy" id="34631"/>
    <lineage>
        <taxon>Eukaryota</taxon>
        <taxon>Metazoa</taxon>
        <taxon>Ecdysozoa</taxon>
        <taxon>Arthropoda</taxon>
        <taxon>Chelicerata</taxon>
        <taxon>Arachnida</taxon>
        <taxon>Acari</taxon>
        <taxon>Parasitiformes</taxon>
        <taxon>Ixodida</taxon>
        <taxon>Ixodoidea</taxon>
        <taxon>Ixodidae</taxon>
        <taxon>Rhipicephalinae</taxon>
        <taxon>Rhipicephalus</taxon>
        <taxon>Rhipicephalus</taxon>
    </lineage>
</organism>
<dbReference type="SUPFAM" id="SSF57567">
    <property type="entry name" value="Serine protease inhibitors"/>
    <property type="match status" value="1"/>
</dbReference>
<evidence type="ECO:0000256" key="1">
    <source>
        <dbReference type="SAM" id="Phobius"/>
    </source>
</evidence>
<protein>
    <submittedName>
        <fullName evidence="2">TIL domain containing protein</fullName>
    </submittedName>
</protein>
<keyword evidence="1" id="KW-1133">Transmembrane helix</keyword>